<evidence type="ECO:0000256" key="2">
    <source>
        <dbReference type="ARBA" id="ARBA00023242"/>
    </source>
</evidence>
<evidence type="ECO:0000259" key="4">
    <source>
        <dbReference type="PROSITE" id="PS50048"/>
    </source>
</evidence>
<comment type="caution">
    <text evidence="5">The sequence shown here is derived from an EMBL/GenBank/DDBJ whole genome shotgun (WGS) entry which is preliminary data.</text>
</comment>
<dbReference type="GO" id="GO:0000981">
    <property type="term" value="F:DNA-binding transcription factor activity, RNA polymerase II-specific"/>
    <property type="evidence" value="ECO:0007669"/>
    <property type="project" value="InterPro"/>
</dbReference>
<feature type="compositionally biased region" description="Basic residues" evidence="3">
    <location>
        <begin position="70"/>
        <end position="79"/>
    </location>
</feature>
<dbReference type="OrthoDB" id="5386330at2759"/>
<dbReference type="Proteomes" id="UP000036947">
    <property type="component" value="Unassembled WGS sequence"/>
</dbReference>
<dbReference type="PANTHER" id="PTHR37534">
    <property type="entry name" value="TRANSCRIPTIONAL ACTIVATOR PROTEIN UGA3"/>
    <property type="match status" value="1"/>
</dbReference>
<keyword evidence="6" id="KW-1185">Reference proteome</keyword>
<sequence length="610" mass="66514">MPASPAAKPPSTSPDPVVTAQTPCWECQRRHWECDASRPVCNRCRDAGIVCPGYNDCKPLTWLAPGRVSARPRRQRGSRARVPTPAPAICIKSGQPTDTEAAVPVSVPISTSAQPPPRPRSGYHTKPGSVPSKVQNQEDAGEDKGRAAILQPRRQDGLHVVRHQHQQPLAEIPSVLRDPLAEMHEATHYYNSQIYPYLAQHQLAPNPFVAPIIGIGALPTSMRHALISLALGHRILQLNVEHRHDTNPTSLLPMPGPISGPMPGPITGAAGKLWLRIHDHVGSAIRALNQEIAQLTTQTATVTMVSVFVFLITELFQSASPQWRPHSEGFSALLKFRGGIEGLANDPEEGYLLRPGLLTFTIMSVIANTTSPSNDLATAAEHVDTIGTIEDLYAHGLYPRLPCPVHLFLEIVRVNDLRRRVAARLVDPVAGGADSVIQMHFRTITDFSPENWAIGQATSATVHSMCHQETWLLVAEAFQSAALLFVDSSLASLLPVCACSPCDATTCDSCSARLDDSTRSFHRARLFRLVEEGLASHVTMYCVIWPLIVAGFEANQGTPEEQVVVQHGLTDLCLQAGATTIVARDVLRKFWASGKTNWDECFDQPYALLV</sequence>
<dbReference type="GO" id="GO:0005634">
    <property type="term" value="C:nucleus"/>
    <property type="evidence" value="ECO:0007669"/>
    <property type="project" value="UniProtKB-SubCell"/>
</dbReference>
<organism evidence="5 6">
    <name type="scientific">Tolypocladium ophioglossoides (strain CBS 100239)</name>
    <name type="common">Snaketongue truffleclub</name>
    <name type="synonym">Elaphocordyceps ophioglossoides</name>
    <dbReference type="NCBI Taxonomy" id="1163406"/>
    <lineage>
        <taxon>Eukaryota</taxon>
        <taxon>Fungi</taxon>
        <taxon>Dikarya</taxon>
        <taxon>Ascomycota</taxon>
        <taxon>Pezizomycotina</taxon>
        <taxon>Sordariomycetes</taxon>
        <taxon>Hypocreomycetidae</taxon>
        <taxon>Hypocreales</taxon>
        <taxon>Ophiocordycipitaceae</taxon>
        <taxon>Tolypocladium</taxon>
    </lineage>
</organism>
<dbReference type="Pfam" id="PF00172">
    <property type="entry name" value="Zn_clus"/>
    <property type="match status" value="1"/>
</dbReference>
<dbReference type="CDD" id="cd00067">
    <property type="entry name" value="GAL4"/>
    <property type="match status" value="1"/>
</dbReference>
<evidence type="ECO:0000256" key="1">
    <source>
        <dbReference type="ARBA" id="ARBA00004123"/>
    </source>
</evidence>
<dbReference type="InterPro" id="IPR036864">
    <property type="entry name" value="Zn2-C6_fun-type_DNA-bd_sf"/>
</dbReference>
<dbReference type="EMBL" id="LFRF01000062">
    <property type="protein sequence ID" value="KND86305.1"/>
    <property type="molecule type" value="Genomic_DNA"/>
</dbReference>
<comment type="subcellular location">
    <subcellularLocation>
        <location evidence="1">Nucleus</location>
    </subcellularLocation>
</comment>
<evidence type="ECO:0000313" key="5">
    <source>
        <dbReference type="EMBL" id="KND86305.1"/>
    </source>
</evidence>
<evidence type="ECO:0000313" key="6">
    <source>
        <dbReference type="Proteomes" id="UP000036947"/>
    </source>
</evidence>
<accession>A0A0L0MXV5</accession>
<name>A0A0L0MXV5_TOLOC</name>
<feature type="region of interest" description="Disordered" evidence="3">
    <location>
        <begin position="68"/>
        <end position="143"/>
    </location>
</feature>
<dbReference type="GO" id="GO:0008270">
    <property type="term" value="F:zinc ion binding"/>
    <property type="evidence" value="ECO:0007669"/>
    <property type="project" value="InterPro"/>
</dbReference>
<dbReference type="SUPFAM" id="SSF57701">
    <property type="entry name" value="Zn2/Cys6 DNA-binding domain"/>
    <property type="match status" value="1"/>
</dbReference>
<protein>
    <recommendedName>
        <fullName evidence="4">Zn(2)-C6 fungal-type domain-containing protein</fullName>
    </recommendedName>
</protein>
<dbReference type="GO" id="GO:0000976">
    <property type="term" value="F:transcription cis-regulatory region binding"/>
    <property type="evidence" value="ECO:0007669"/>
    <property type="project" value="TreeGrafter"/>
</dbReference>
<gene>
    <name evidence="5" type="ORF">TOPH_09063</name>
</gene>
<reference evidence="5 6" key="1">
    <citation type="journal article" date="2015" name="BMC Genomics">
        <title>The genome of the truffle-parasite Tolypocladium ophioglossoides and the evolution of antifungal peptaibiotics.</title>
        <authorList>
            <person name="Quandt C.A."/>
            <person name="Bushley K.E."/>
            <person name="Spatafora J.W."/>
        </authorList>
    </citation>
    <scope>NUCLEOTIDE SEQUENCE [LARGE SCALE GENOMIC DNA]</scope>
    <source>
        <strain evidence="5 6">CBS 100239</strain>
    </source>
</reference>
<dbReference type="GO" id="GO:0045944">
    <property type="term" value="P:positive regulation of transcription by RNA polymerase II"/>
    <property type="evidence" value="ECO:0007669"/>
    <property type="project" value="TreeGrafter"/>
</dbReference>
<dbReference type="InterPro" id="IPR001138">
    <property type="entry name" value="Zn2Cys6_DnaBD"/>
</dbReference>
<dbReference type="AlphaFoldDB" id="A0A0L0MXV5"/>
<dbReference type="InterPro" id="IPR021858">
    <property type="entry name" value="Fun_TF"/>
</dbReference>
<dbReference type="PANTHER" id="PTHR37534:SF48">
    <property type="entry name" value="FINGER DOMAIN PROTEIN, PUTATIVE-RELATED"/>
    <property type="match status" value="1"/>
</dbReference>
<proteinExistence type="predicted"/>
<feature type="domain" description="Zn(2)-C6 fungal-type" evidence="4">
    <location>
        <begin position="23"/>
        <end position="51"/>
    </location>
</feature>
<evidence type="ECO:0000256" key="3">
    <source>
        <dbReference type="SAM" id="MobiDB-lite"/>
    </source>
</evidence>
<keyword evidence="2" id="KW-0539">Nucleus</keyword>
<dbReference type="PROSITE" id="PS50048">
    <property type="entry name" value="ZN2_CY6_FUNGAL_2"/>
    <property type="match status" value="1"/>
</dbReference>
<dbReference type="Pfam" id="PF11951">
    <property type="entry name" value="Fungal_trans_2"/>
    <property type="match status" value="1"/>
</dbReference>